<comment type="caution">
    <text evidence="9">The sequence shown here is derived from an EMBL/GenBank/DDBJ whole genome shotgun (WGS) entry which is preliminary data.</text>
</comment>
<dbReference type="GO" id="GO:0051287">
    <property type="term" value="F:NAD binding"/>
    <property type="evidence" value="ECO:0007669"/>
    <property type="project" value="InterPro"/>
</dbReference>
<proteinExistence type="inferred from homology"/>
<evidence type="ECO:0000256" key="1">
    <source>
        <dbReference type="ARBA" id="ARBA00005109"/>
    </source>
</evidence>
<protein>
    <recommendedName>
        <fullName evidence="3">3-hydroxyisobutyrate dehydrogenase</fullName>
        <ecNumber evidence="3">1.1.1.31</ecNumber>
    </recommendedName>
</protein>
<dbReference type="Proteomes" id="UP001172673">
    <property type="component" value="Unassembled WGS sequence"/>
</dbReference>
<dbReference type="EMBL" id="JAPDRK010000016">
    <property type="protein sequence ID" value="KAJ9605615.1"/>
    <property type="molecule type" value="Genomic_DNA"/>
</dbReference>
<evidence type="ECO:0000256" key="7">
    <source>
        <dbReference type="ARBA" id="ARBA00049197"/>
    </source>
</evidence>
<keyword evidence="10" id="KW-1185">Reference proteome</keyword>
<gene>
    <name evidence="9" type="ORF">H2200_010272</name>
</gene>
<dbReference type="SUPFAM" id="SSF48179">
    <property type="entry name" value="6-phosphogluconate dehydrogenase C-terminal domain-like"/>
    <property type="match status" value="1"/>
</dbReference>
<organism evidence="9 10">
    <name type="scientific">Cladophialophora chaetospira</name>
    <dbReference type="NCBI Taxonomy" id="386627"/>
    <lineage>
        <taxon>Eukaryota</taxon>
        <taxon>Fungi</taxon>
        <taxon>Dikarya</taxon>
        <taxon>Ascomycota</taxon>
        <taxon>Pezizomycotina</taxon>
        <taxon>Eurotiomycetes</taxon>
        <taxon>Chaetothyriomycetidae</taxon>
        <taxon>Chaetothyriales</taxon>
        <taxon>Herpotrichiellaceae</taxon>
        <taxon>Cladophialophora</taxon>
    </lineage>
</organism>
<accession>A0AA39CEL0</accession>
<keyword evidence="6" id="KW-0520">NAD</keyword>
<feature type="domain" description="3-hydroxyisobutyrate dehydrogenase-like NAD-binding" evidence="8">
    <location>
        <begin position="12"/>
        <end position="142"/>
    </location>
</feature>
<comment type="catalytic activity">
    <reaction evidence="7">
        <text>3-hydroxy-2-methylpropanoate + NAD(+) = 2-methyl-3-oxopropanoate + NADH + H(+)</text>
        <dbReference type="Rhea" id="RHEA:17681"/>
        <dbReference type="ChEBI" id="CHEBI:11805"/>
        <dbReference type="ChEBI" id="CHEBI:15378"/>
        <dbReference type="ChEBI" id="CHEBI:57540"/>
        <dbReference type="ChEBI" id="CHEBI:57700"/>
        <dbReference type="ChEBI" id="CHEBI:57945"/>
        <dbReference type="EC" id="1.1.1.31"/>
    </reaction>
</comment>
<dbReference type="AlphaFoldDB" id="A0AA39CEL0"/>
<name>A0AA39CEL0_9EURO</name>
<reference evidence="9" key="1">
    <citation type="submission" date="2022-10" db="EMBL/GenBank/DDBJ databases">
        <title>Culturing micro-colonial fungi from biological soil crusts in the Mojave desert and describing Neophaeococcomyces mojavensis, and introducing the new genera and species Taxawa tesnikishii.</title>
        <authorList>
            <person name="Kurbessoian T."/>
            <person name="Stajich J.E."/>
        </authorList>
    </citation>
    <scope>NUCLEOTIDE SEQUENCE</scope>
    <source>
        <strain evidence="9">TK_41</strain>
    </source>
</reference>
<comment type="similarity">
    <text evidence="2">Belongs to the HIBADH-related family. 3-hydroxyisobutyrate dehydrogenase subfamily.</text>
</comment>
<dbReference type="GO" id="GO:0008442">
    <property type="term" value="F:3-hydroxyisobutyrate dehydrogenase activity"/>
    <property type="evidence" value="ECO:0007669"/>
    <property type="project" value="UniProtKB-EC"/>
</dbReference>
<evidence type="ECO:0000313" key="9">
    <source>
        <dbReference type="EMBL" id="KAJ9605615.1"/>
    </source>
</evidence>
<evidence type="ECO:0000256" key="4">
    <source>
        <dbReference type="ARBA" id="ARBA00022456"/>
    </source>
</evidence>
<evidence type="ECO:0000256" key="2">
    <source>
        <dbReference type="ARBA" id="ARBA00006013"/>
    </source>
</evidence>
<dbReference type="InterPro" id="IPR029154">
    <property type="entry name" value="HIBADH-like_NADP-bd"/>
</dbReference>
<sequence>MARKVTHCGDLGTGLAAKIANNLLLGITMLGLSEATLLGRTLGVKPQVLADIINNSTGRCWSSEINHPDPQVKCGTASPPAHRNYEGGFVTKLAHKDLGLAVKAAEGAHVPLELGKRCEEVFRPLAQGQEWGNRDFSGVFQALSDFLVSGEKAQAVL</sequence>
<dbReference type="InterPro" id="IPR013328">
    <property type="entry name" value="6PGD_dom2"/>
</dbReference>
<evidence type="ECO:0000259" key="8">
    <source>
        <dbReference type="Pfam" id="PF14833"/>
    </source>
</evidence>
<dbReference type="PANTHER" id="PTHR22981">
    <property type="entry name" value="3-HYDROXYISOBUTYRATE DEHYDROGENASE-RELATED"/>
    <property type="match status" value="1"/>
</dbReference>
<dbReference type="Gene3D" id="1.10.1040.10">
    <property type="entry name" value="N-(1-d-carboxylethyl)-l-norvaline Dehydrogenase, domain 2"/>
    <property type="match status" value="1"/>
</dbReference>
<evidence type="ECO:0000256" key="5">
    <source>
        <dbReference type="ARBA" id="ARBA00023002"/>
    </source>
</evidence>
<comment type="pathway">
    <text evidence="1">Amino-acid degradation; L-valine degradation.</text>
</comment>
<dbReference type="InterPro" id="IPR008927">
    <property type="entry name" value="6-PGluconate_DH-like_C_sf"/>
</dbReference>
<dbReference type="GO" id="GO:0005739">
    <property type="term" value="C:mitochondrion"/>
    <property type="evidence" value="ECO:0007669"/>
    <property type="project" value="TreeGrafter"/>
</dbReference>
<dbReference type="Pfam" id="PF14833">
    <property type="entry name" value="NAD_binding_11"/>
    <property type="match status" value="1"/>
</dbReference>
<keyword evidence="4" id="KW-0101">Branched-chain amino acid catabolism</keyword>
<evidence type="ECO:0000313" key="10">
    <source>
        <dbReference type="Proteomes" id="UP001172673"/>
    </source>
</evidence>
<evidence type="ECO:0000256" key="3">
    <source>
        <dbReference type="ARBA" id="ARBA00012991"/>
    </source>
</evidence>
<dbReference type="GO" id="GO:0006574">
    <property type="term" value="P:L-valine catabolic process"/>
    <property type="evidence" value="ECO:0007669"/>
    <property type="project" value="TreeGrafter"/>
</dbReference>
<evidence type="ECO:0000256" key="6">
    <source>
        <dbReference type="ARBA" id="ARBA00023027"/>
    </source>
</evidence>
<dbReference type="EC" id="1.1.1.31" evidence="3"/>
<keyword evidence="5" id="KW-0560">Oxidoreductase</keyword>
<dbReference type="FunFam" id="1.10.1040.10:FF:000006">
    <property type="entry name" value="3-hydroxyisobutyrate dehydrogenase"/>
    <property type="match status" value="1"/>
</dbReference>
<dbReference type="PANTHER" id="PTHR22981:SF7">
    <property type="entry name" value="3-HYDROXYISOBUTYRATE DEHYDROGENASE, MITOCHONDRIAL"/>
    <property type="match status" value="1"/>
</dbReference>